<dbReference type="PANTHER" id="PTHR28620">
    <property type="entry name" value="CENTROMERE PROTEIN V"/>
    <property type="match status" value="1"/>
</dbReference>
<dbReference type="Pfam" id="PF04828">
    <property type="entry name" value="GFA"/>
    <property type="match status" value="1"/>
</dbReference>
<gene>
    <name evidence="5" type="ORF">OCS_06622</name>
</gene>
<feature type="domain" description="CENP-V/GFA" evidence="4">
    <location>
        <begin position="21"/>
        <end position="171"/>
    </location>
</feature>
<comment type="similarity">
    <text evidence="1">Belongs to the Gfa family.</text>
</comment>
<dbReference type="PANTHER" id="PTHR28620:SF1">
    <property type="entry name" value="CENP-V_GFA DOMAIN-CONTAINING PROTEIN"/>
    <property type="match status" value="1"/>
</dbReference>
<dbReference type="eggNOG" id="ENOG502SYFF">
    <property type="taxonomic scope" value="Eukaryota"/>
</dbReference>
<evidence type="ECO:0000313" key="5">
    <source>
        <dbReference type="EMBL" id="EQK97665.1"/>
    </source>
</evidence>
<keyword evidence="2" id="KW-0479">Metal-binding</keyword>
<protein>
    <submittedName>
        <fullName evidence="5">Mss4-like protein</fullName>
    </submittedName>
</protein>
<dbReference type="PROSITE" id="PS51891">
    <property type="entry name" value="CENP_V_GFA"/>
    <property type="match status" value="1"/>
</dbReference>
<evidence type="ECO:0000256" key="2">
    <source>
        <dbReference type="ARBA" id="ARBA00022723"/>
    </source>
</evidence>
<dbReference type="SUPFAM" id="SSF51316">
    <property type="entry name" value="Mss4-like"/>
    <property type="match status" value="1"/>
</dbReference>
<dbReference type="InterPro" id="IPR011057">
    <property type="entry name" value="Mss4-like_sf"/>
</dbReference>
<proteinExistence type="inferred from homology"/>
<evidence type="ECO:0000256" key="3">
    <source>
        <dbReference type="ARBA" id="ARBA00022833"/>
    </source>
</evidence>
<dbReference type="InterPro" id="IPR052355">
    <property type="entry name" value="CENP-V-like"/>
</dbReference>
<dbReference type="EMBL" id="KE657431">
    <property type="protein sequence ID" value="EQK97665.1"/>
    <property type="molecule type" value="Genomic_DNA"/>
</dbReference>
<name>T5A5K8_OPHSC</name>
<dbReference type="GO" id="GO:0046872">
    <property type="term" value="F:metal ion binding"/>
    <property type="evidence" value="ECO:0007669"/>
    <property type="project" value="UniProtKB-KW"/>
</dbReference>
<organism evidence="5 6">
    <name type="scientific">Ophiocordyceps sinensis (strain Co18 / CGMCC 3.14243)</name>
    <name type="common">Yarsagumba caterpillar fungus</name>
    <name type="synonym">Hirsutella sinensis</name>
    <dbReference type="NCBI Taxonomy" id="911162"/>
    <lineage>
        <taxon>Eukaryota</taxon>
        <taxon>Fungi</taxon>
        <taxon>Dikarya</taxon>
        <taxon>Ascomycota</taxon>
        <taxon>Pezizomycotina</taxon>
        <taxon>Sordariomycetes</taxon>
        <taxon>Hypocreomycetidae</taxon>
        <taxon>Hypocreales</taxon>
        <taxon>Ophiocordycipitaceae</taxon>
        <taxon>Ophiocordyceps</taxon>
    </lineage>
</organism>
<keyword evidence="3" id="KW-0862">Zinc</keyword>
<reference evidence="5 6" key="1">
    <citation type="journal article" date="2013" name="Chin. Sci. Bull.">
        <title>Genome survey uncovers the secrets of sex and lifestyle in caterpillar fungus.</title>
        <authorList>
            <person name="Hu X."/>
            <person name="Zhang Y."/>
            <person name="Xiao G."/>
            <person name="Zheng P."/>
            <person name="Xia Y."/>
            <person name="Zhang X."/>
            <person name="St Leger R.J."/>
            <person name="Liu X."/>
            <person name="Wang C."/>
        </authorList>
    </citation>
    <scope>NUCLEOTIDE SEQUENCE [LARGE SCALE GENOMIC DNA]</scope>
    <source>
        <strain evidence="6">Co18 / CGMCC 3.14243</strain>
        <tissue evidence="5">Fruit-body</tissue>
    </source>
</reference>
<dbReference type="Proteomes" id="UP000019374">
    <property type="component" value="Unassembled WGS sequence"/>
</dbReference>
<accession>T5A5K8</accession>
<dbReference type="AlphaFoldDB" id="T5A5K8"/>
<sequence>MSKPDFAELLAAPENPNNVWYPCSCHCGATSFKILHEPLESPSSKPAPVIKCNCSMCVKTGYLLIYAFRHQIEYTSGWDELRSYRFASKTWDHKFCGACGTSVGIDFRGLHPLAAGGLIAINARFLPRHTAWRGCCHQCTFPSEAYCMARLLQGVDIDKLNLRPVNGRAYQAGYNEQDV</sequence>
<dbReference type="HOGENOM" id="CLU_055491_7_0_1"/>
<dbReference type="GO" id="GO:0016846">
    <property type="term" value="F:carbon-sulfur lyase activity"/>
    <property type="evidence" value="ECO:0007669"/>
    <property type="project" value="InterPro"/>
</dbReference>
<dbReference type="OrthoDB" id="2993351at2759"/>
<evidence type="ECO:0000313" key="6">
    <source>
        <dbReference type="Proteomes" id="UP000019374"/>
    </source>
</evidence>
<evidence type="ECO:0000256" key="1">
    <source>
        <dbReference type="ARBA" id="ARBA00005495"/>
    </source>
</evidence>
<dbReference type="Gene3D" id="2.170.150.70">
    <property type="match status" value="1"/>
</dbReference>
<evidence type="ECO:0000259" key="4">
    <source>
        <dbReference type="PROSITE" id="PS51891"/>
    </source>
</evidence>
<dbReference type="InterPro" id="IPR006913">
    <property type="entry name" value="CENP-V/GFA"/>
</dbReference>